<evidence type="ECO:0000256" key="3">
    <source>
        <dbReference type="ARBA" id="ARBA00022857"/>
    </source>
</evidence>
<dbReference type="Pfam" id="PF13561">
    <property type="entry name" value="adh_short_C2"/>
    <property type="match status" value="1"/>
</dbReference>
<keyword evidence="8" id="KW-0443">Lipid metabolism</keyword>
<evidence type="ECO:0000256" key="2">
    <source>
        <dbReference type="ARBA" id="ARBA00006484"/>
    </source>
</evidence>
<sequence>MNRLQDKVAIITGGARGIGKATALLFAQEGARVILWDMLDAGEETARALRDQGFPAEFMKLSVTDPGILETAAQKVVQQYGKIDILINNAGITRDRSLLKMSHEEWQQVLDVNLTGVFNCTKAVVPYMVERKYGRIICTSSVVGITGNFGQTNYSATKAAIIGMVKTWAKELGKHNITANAVAPGFILTDMTDQIPEEVRDQSIAAIPLRRMGVPEDIAHAYLYLASDEASYVNGHTLSVNGGVA</sequence>
<keyword evidence="8" id="KW-0444">Lipid biosynthesis</keyword>
<evidence type="ECO:0000256" key="5">
    <source>
        <dbReference type="ARBA" id="ARBA00048508"/>
    </source>
</evidence>
<dbReference type="SMART" id="SM00822">
    <property type="entry name" value="PKS_KR"/>
    <property type="match status" value="1"/>
</dbReference>
<comment type="pathway">
    <text evidence="8">Lipid metabolism; fatty acid biosynthesis.</text>
</comment>
<dbReference type="InterPro" id="IPR057326">
    <property type="entry name" value="KR_dom"/>
</dbReference>
<dbReference type="NCBIfam" id="NF005559">
    <property type="entry name" value="PRK07231.1"/>
    <property type="match status" value="1"/>
</dbReference>
<accession>A0A7C9F915</accession>
<keyword evidence="3 7" id="KW-0521">NADP</keyword>
<name>A0A7C9F915_9BACT</name>
<keyword evidence="11" id="KW-1185">Reference proteome</keyword>
<dbReference type="PRINTS" id="PR00080">
    <property type="entry name" value="SDRFAMILY"/>
</dbReference>
<dbReference type="SUPFAM" id="SSF51735">
    <property type="entry name" value="NAD(P)-binding Rossmann-fold domains"/>
    <property type="match status" value="1"/>
</dbReference>
<dbReference type="GO" id="GO:0051287">
    <property type="term" value="F:NAD binding"/>
    <property type="evidence" value="ECO:0007669"/>
    <property type="project" value="UniProtKB-UniRule"/>
</dbReference>
<dbReference type="EC" id="1.1.1.100" evidence="8"/>
<dbReference type="PROSITE" id="PS00061">
    <property type="entry name" value="ADH_SHORT"/>
    <property type="match status" value="1"/>
</dbReference>
<keyword evidence="8" id="KW-0276">Fatty acid metabolism</keyword>
<dbReference type="CDD" id="cd05333">
    <property type="entry name" value="BKR_SDR_c"/>
    <property type="match status" value="1"/>
</dbReference>
<evidence type="ECO:0000313" key="10">
    <source>
        <dbReference type="EMBL" id="MPR34124.1"/>
    </source>
</evidence>
<evidence type="ECO:0000259" key="9">
    <source>
        <dbReference type="SMART" id="SM00822"/>
    </source>
</evidence>
<dbReference type="InterPro" id="IPR002347">
    <property type="entry name" value="SDR_fam"/>
</dbReference>
<gene>
    <name evidence="10" type="primary">fabG</name>
    <name evidence="10" type="ORF">GBK04_12300</name>
</gene>
<keyword evidence="8" id="KW-0275">Fatty acid biosynthesis</keyword>
<feature type="binding site" evidence="7">
    <location>
        <position position="89"/>
    </location>
    <ligand>
        <name>NADP(+)</name>
        <dbReference type="ChEBI" id="CHEBI:58349"/>
    </ligand>
</feature>
<feature type="binding site" evidence="7">
    <location>
        <begin position="154"/>
        <end position="158"/>
    </location>
    <ligand>
        <name>NADP(+)</name>
        <dbReference type="ChEBI" id="CHEBI:58349"/>
    </ligand>
</feature>
<dbReference type="Gene3D" id="3.40.50.720">
    <property type="entry name" value="NAD(P)-binding Rossmann-like Domain"/>
    <property type="match status" value="1"/>
</dbReference>
<dbReference type="InterPro" id="IPR036291">
    <property type="entry name" value="NAD(P)-bd_dom_sf"/>
</dbReference>
<evidence type="ECO:0000256" key="1">
    <source>
        <dbReference type="ARBA" id="ARBA00002607"/>
    </source>
</evidence>
<evidence type="ECO:0000256" key="8">
    <source>
        <dbReference type="RuleBase" id="RU366074"/>
    </source>
</evidence>
<dbReference type="NCBIfam" id="NF004198">
    <property type="entry name" value="PRK05653.1-3"/>
    <property type="match status" value="1"/>
</dbReference>
<proteinExistence type="inferred from homology"/>
<dbReference type="InterPro" id="IPR020904">
    <property type="entry name" value="Sc_DH/Rdtase_CS"/>
</dbReference>
<dbReference type="GO" id="GO:0006633">
    <property type="term" value="P:fatty acid biosynthetic process"/>
    <property type="evidence" value="ECO:0007669"/>
    <property type="project" value="UniProtKB-UniPathway"/>
</dbReference>
<protein>
    <recommendedName>
        <fullName evidence="8">3-oxoacyl-[acyl-carrier-protein] reductase</fullName>
        <ecNumber evidence="8">1.1.1.100</ecNumber>
    </recommendedName>
</protein>
<dbReference type="FunFam" id="3.40.50.720:FF:000115">
    <property type="entry name" value="3-oxoacyl-[acyl-carrier-protein] reductase FabG"/>
    <property type="match status" value="1"/>
</dbReference>
<keyword evidence="4 8" id="KW-0560">Oxidoreductase</keyword>
<dbReference type="RefSeq" id="WP_152760078.1">
    <property type="nucleotide sequence ID" value="NZ_WHLY01000002.1"/>
</dbReference>
<evidence type="ECO:0000256" key="6">
    <source>
        <dbReference type="PIRSR" id="PIRSR611284-1"/>
    </source>
</evidence>
<organism evidence="10 11">
    <name type="scientific">Salmonirosea aquatica</name>
    <dbReference type="NCBI Taxonomy" id="2654236"/>
    <lineage>
        <taxon>Bacteria</taxon>
        <taxon>Pseudomonadati</taxon>
        <taxon>Bacteroidota</taxon>
        <taxon>Cytophagia</taxon>
        <taxon>Cytophagales</taxon>
        <taxon>Spirosomataceae</taxon>
        <taxon>Salmonirosea</taxon>
    </lineage>
</organism>
<comment type="subunit">
    <text evidence="8">Homotetramer.</text>
</comment>
<dbReference type="NCBIfam" id="NF009466">
    <property type="entry name" value="PRK12826.1-2"/>
    <property type="match status" value="1"/>
</dbReference>
<reference evidence="10 11" key="1">
    <citation type="submission" date="2019-10" db="EMBL/GenBank/DDBJ databases">
        <title>Draft Genome Sequence of Cytophagaceae sp. SJW1-29.</title>
        <authorList>
            <person name="Choi A."/>
        </authorList>
    </citation>
    <scope>NUCLEOTIDE SEQUENCE [LARGE SCALE GENOMIC DNA]</scope>
    <source>
        <strain evidence="10 11">SJW1-29</strain>
    </source>
</reference>
<feature type="domain" description="Ketoreductase" evidence="9">
    <location>
        <begin position="7"/>
        <end position="185"/>
    </location>
</feature>
<dbReference type="PRINTS" id="PR00081">
    <property type="entry name" value="GDHRDH"/>
</dbReference>
<dbReference type="PANTHER" id="PTHR42760:SF133">
    <property type="entry name" value="3-OXOACYL-[ACYL-CARRIER-PROTEIN] REDUCTASE"/>
    <property type="match status" value="1"/>
</dbReference>
<evidence type="ECO:0000313" key="11">
    <source>
        <dbReference type="Proteomes" id="UP000479293"/>
    </source>
</evidence>
<dbReference type="EMBL" id="WHLY01000002">
    <property type="protein sequence ID" value="MPR34124.1"/>
    <property type="molecule type" value="Genomic_DNA"/>
</dbReference>
<feature type="binding site" evidence="7">
    <location>
        <position position="187"/>
    </location>
    <ligand>
        <name>NADP(+)</name>
        <dbReference type="ChEBI" id="CHEBI:58349"/>
    </ligand>
</feature>
<feature type="binding site" evidence="7">
    <location>
        <begin position="13"/>
        <end position="16"/>
    </location>
    <ligand>
        <name>NADP(+)</name>
        <dbReference type="ChEBI" id="CHEBI:58349"/>
    </ligand>
</feature>
<feature type="active site" description="Proton acceptor" evidence="6">
    <location>
        <position position="154"/>
    </location>
</feature>
<dbReference type="GO" id="GO:0004316">
    <property type="term" value="F:3-oxoacyl-[acyl-carrier-protein] reductase (NADPH) activity"/>
    <property type="evidence" value="ECO:0007669"/>
    <property type="project" value="UniProtKB-UniRule"/>
</dbReference>
<comment type="catalytic activity">
    <reaction evidence="5 8">
        <text>a (3R)-hydroxyacyl-[ACP] + NADP(+) = a 3-oxoacyl-[ACP] + NADPH + H(+)</text>
        <dbReference type="Rhea" id="RHEA:17397"/>
        <dbReference type="Rhea" id="RHEA-COMP:9916"/>
        <dbReference type="Rhea" id="RHEA-COMP:9945"/>
        <dbReference type="ChEBI" id="CHEBI:15378"/>
        <dbReference type="ChEBI" id="CHEBI:57783"/>
        <dbReference type="ChEBI" id="CHEBI:58349"/>
        <dbReference type="ChEBI" id="CHEBI:78776"/>
        <dbReference type="ChEBI" id="CHEBI:78827"/>
        <dbReference type="EC" id="1.1.1.100"/>
    </reaction>
</comment>
<evidence type="ECO:0000256" key="7">
    <source>
        <dbReference type="PIRSR" id="PIRSR611284-2"/>
    </source>
</evidence>
<dbReference type="NCBIfam" id="TIGR01830">
    <property type="entry name" value="3oxo_ACP_reduc"/>
    <property type="match status" value="1"/>
</dbReference>
<dbReference type="UniPathway" id="UPA00094"/>
<dbReference type="Proteomes" id="UP000479293">
    <property type="component" value="Unassembled WGS sequence"/>
</dbReference>
<comment type="function">
    <text evidence="1 8">Catalyzes the NADPH-dependent reduction of beta-ketoacyl-ACP substrates to beta-hydroxyacyl-ACP products, the first reductive step in the elongation cycle of fatty acid biosynthesis.</text>
</comment>
<dbReference type="AlphaFoldDB" id="A0A7C9F915"/>
<dbReference type="InterPro" id="IPR011284">
    <property type="entry name" value="3oxo_ACP_reduc"/>
</dbReference>
<dbReference type="PANTHER" id="PTHR42760">
    <property type="entry name" value="SHORT-CHAIN DEHYDROGENASES/REDUCTASES FAMILY MEMBER"/>
    <property type="match status" value="1"/>
</dbReference>
<comment type="similarity">
    <text evidence="2 8">Belongs to the short-chain dehydrogenases/reductases (SDR) family.</text>
</comment>
<evidence type="ECO:0000256" key="4">
    <source>
        <dbReference type="ARBA" id="ARBA00023002"/>
    </source>
</evidence>
<comment type="caution">
    <text evidence="10">The sequence shown here is derived from an EMBL/GenBank/DDBJ whole genome shotgun (WGS) entry which is preliminary data.</text>
</comment>